<dbReference type="AlphaFoldDB" id="A0ABC8S3X2"/>
<proteinExistence type="predicted"/>
<organism evidence="4 5">
    <name type="scientific">Ilex paraguariensis</name>
    <name type="common">yerba mate</name>
    <dbReference type="NCBI Taxonomy" id="185542"/>
    <lineage>
        <taxon>Eukaryota</taxon>
        <taxon>Viridiplantae</taxon>
        <taxon>Streptophyta</taxon>
        <taxon>Embryophyta</taxon>
        <taxon>Tracheophyta</taxon>
        <taxon>Spermatophyta</taxon>
        <taxon>Magnoliopsida</taxon>
        <taxon>eudicotyledons</taxon>
        <taxon>Gunneridae</taxon>
        <taxon>Pentapetalae</taxon>
        <taxon>asterids</taxon>
        <taxon>campanulids</taxon>
        <taxon>Aquifoliales</taxon>
        <taxon>Aquifoliaceae</taxon>
        <taxon>Ilex</taxon>
    </lineage>
</organism>
<feature type="chain" id="PRO_5044821617" evidence="3">
    <location>
        <begin position="28"/>
        <end position="144"/>
    </location>
</feature>
<keyword evidence="5" id="KW-1185">Reference proteome</keyword>
<feature type="compositionally biased region" description="Pro residues" evidence="1">
    <location>
        <begin position="61"/>
        <end position="82"/>
    </location>
</feature>
<reference evidence="4 5" key="1">
    <citation type="submission" date="2024-02" db="EMBL/GenBank/DDBJ databases">
        <authorList>
            <person name="Vignale AGUSTIN F."/>
            <person name="Sosa J E."/>
            <person name="Modenutti C."/>
        </authorList>
    </citation>
    <scope>NUCLEOTIDE SEQUENCE [LARGE SCALE GENOMIC DNA]</scope>
</reference>
<keyword evidence="2" id="KW-0812">Transmembrane</keyword>
<evidence type="ECO:0000313" key="5">
    <source>
        <dbReference type="Proteomes" id="UP001642360"/>
    </source>
</evidence>
<name>A0ABC8S3X2_9AQUA</name>
<keyword evidence="3" id="KW-0732">Signal</keyword>
<feature type="region of interest" description="Disordered" evidence="1">
    <location>
        <begin position="61"/>
        <end position="84"/>
    </location>
</feature>
<evidence type="ECO:0000256" key="3">
    <source>
        <dbReference type="SAM" id="SignalP"/>
    </source>
</evidence>
<sequence>MVVAMKMSLTKLMFLLPLCMFISHINCAVTKEVDGDGMTPPNDCTNCSLCQYPCHLQPPPPPPSGYPSYQPPPPPEYPPSPPAEGNCPPVPVQCCQYAPPMPYTYYPDGNYSGSSPLPFLIKPTCTLWSSVIFALLLCGFLFHV</sequence>
<gene>
    <name evidence="4" type="ORF">ILEXP_LOCUS20022</name>
</gene>
<accession>A0ABC8S3X2</accession>
<keyword evidence="2" id="KW-0472">Membrane</keyword>
<evidence type="ECO:0000313" key="4">
    <source>
        <dbReference type="EMBL" id="CAK9151864.1"/>
    </source>
</evidence>
<evidence type="ECO:0000256" key="2">
    <source>
        <dbReference type="SAM" id="Phobius"/>
    </source>
</evidence>
<feature type="transmembrane region" description="Helical" evidence="2">
    <location>
        <begin position="119"/>
        <end position="142"/>
    </location>
</feature>
<comment type="caution">
    <text evidence="4">The sequence shown here is derived from an EMBL/GenBank/DDBJ whole genome shotgun (WGS) entry which is preliminary data.</text>
</comment>
<dbReference type="Proteomes" id="UP001642360">
    <property type="component" value="Unassembled WGS sequence"/>
</dbReference>
<evidence type="ECO:0000256" key="1">
    <source>
        <dbReference type="SAM" id="MobiDB-lite"/>
    </source>
</evidence>
<feature type="signal peptide" evidence="3">
    <location>
        <begin position="1"/>
        <end position="27"/>
    </location>
</feature>
<protein>
    <submittedName>
        <fullName evidence="4">Uncharacterized protein</fullName>
    </submittedName>
</protein>
<dbReference type="EMBL" id="CAUOFW020002169">
    <property type="protein sequence ID" value="CAK9151864.1"/>
    <property type="molecule type" value="Genomic_DNA"/>
</dbReference>
<keyword evidence="2" id="KW-1133">Transmembrane helix</keyword>